<feature type="coiled-coil region" evidence="7">
    <location>
        <begin position="353"/>
        <end position="380"/>
    </location>
</feature>
<dbReference type="SMART" id="SM00387">
    <property type="entry name" value="HATPase_c"/>
    <property type="match status" value="1"/>
</dbReference>
<reference evidence="11 12" key="1">
    <citation type="submission" date="2023-07" db="EMBL/GenBank/DDBJ databases">
        <title>Sorghum-associated microbial communities from plants grown in Nebraska, USA.</title>
        <authorList>
            <person name="Schachtman D."/>
        </authorList>
    </citation>
    <scope>NUCLEOTIDE SEQUENCE [LARGE SCALE GENOMIC DNA]</scope>
    <source>
        <strain evidence="11 12">DS1781</strain>
    </source>
</reference>
<evidence type="ECO:0000256" key="2">
    <source>
        <dbReference type="ARBA" id="ARBA00012438"/>
    </source>
</evidence>
<dbReference type="CDD" id="cd00082">
    <property type="entry name" value="HisKA"/>
    <property type="match status" value="1"/>
</dbReference>
<dbReference type="Pfam" id="PF00512">
    <property type="entry name" value="HisKA"/>
    <property type="match status" value="1"/>
</dbReference>
<dbReference type="InterPro" id="IPR036890">
    <property type="entry name" value="HATPase_C_sf"/>
</dbReference>
<dbReference type="Gene3D" id="3.40.50.2300">
    <property type="match status" value="2"/>
</dbReference>
<dbReference type="InterPro" id="IPR003594">
    <property type="entry name" value="HATPase_dom"/>
</dbReference>
<evidence type="ECO:0000256" key="6">
    <source>
        <dbReference type="PROSITE-ProRule" id="PRU00169"/>
    </source>
</evidence>
<dbReference type="PRINTS" id="PR00344">
    <property type="entry name" value="BCTRLSENSOR"/>
</dbReference>
<dbReference type="PROSITE" id="PS50109">
    <property type="entry name" value="HIS_KIN"/>
    <property type="match status" value="1"/>
</dbReference>
<comment type="catalytic activity">
    <reaction evidence="1">
        <text>ATP + protein L-histidine = ADP + protein N-phospho-L-histidine.</text>
        <dbReference type="EC" id="2.7.13.3"/>
    </reaction>
</comment>
<dbReference type="PANTHER" id="PTHR43547">
    <property type="entry name" value="TWO-COMPONENT HISTIDINE KINASE"/>
    <property type="match status" value="1"/>
</dbReference>
<dbReference type="RefSeq" id="WP_309898372.1">
    <property type="nucleotide sequence ID" value="NZ_JAVDRF010000001.1"/>
</dbReference>
<feature type="compositionally biased region" description="Acidic residues" evidence="8">
    <location>
        <begin position="13"/>
        <end position="23"/>
    </location>
</feature>
<dbReference type="InterPro" id="IPR036097">
    <property type="entry name" value="HisK_dim/P_sf"/>
</dbReference>
<dbReference type="Pfam" id="PF00072">
    <property type="entry name" value="Response_reg"/>
    <property type="match status" value="2"/>
</dbReference>
<dbReference type="PROSITE" id="PS50110">
    <property type="entry name" value="RESPONSE_REGULATORY"/>
    <property type="match status" value="2"/>
</dbReference>
<dbReference type="SUPFAM" id="SSF52172">
    <property type="entry name" value="CheY-like"/>
    <property type="match status" value="2"/>
</dbReference>
<evidence type="ECO:0000259" key="10">
    <source>
        <dbReference type="PROSITE" id="PS50110"/>
    </source>
</evidence>
<keyword evidence="4" id="KW-0808">Transferase</keyword>
<dbReference type="EMBL" id="JAVDRF010000001">
    <property type="protein sequence ID" value="MDR6534849.1"/>
    <property type="molecule type" value="Genomic_DNA"/>
</dbReference>
<evidence type="ECO:0000313" key="11">
    <source>
        <dbReference type="EMBL" id="MDR6534849.1"/>
    </source>
</evidence>
<comment type="caution">
    <text evidence="11">The sequence shown here is derived from an EMBL/GenBank/DDBJ whole genome shotgun (WGS) entry which is preliminary data.</text>
</comment>
<dbReference type="InterPro" id="IPR005467">
    <property type="entry name" value="His_kinase_dom"/>
</dbReference>
<keyword evidence="12" id="KW-1185">Reference proteome</keyword>
<proteinExistence type="predicted"/>
<dbReference type="Pfam" id="PF02518">
    <property type="entry name" value="HATPase_c"/>
    <property type="match status" value="1"/>
</dbReference>
<dbReference type="GO" id="GO:0016301">
    <property type="term" value="F:kinase activity"/>
    <property type="evidence" value="ECO:0007669"/>
    <property type="project" value="UniProtKB-KW"/>
</dbReference>
<dbReference type="SUPFAM" id="SSF47384">
    <property type="entry name" value="Homodimeric domain of signal transducing histidine kinase"/>
    <property type="match status" value="1"/>
</dbReference>
<dbReference type="Gene3D" id="3.30.450.40">
    <property type="match status" value="1"/>
</dbReference>
<dbReference type="Pfam" id="PF13492">
    <property type="entry name" value="GAF_3"/>
    <property type="match status" value="1"/>
</dbReference>
<accession>A0ABU1N8T5</accession>
<dbReference type="InterPro" id="IPR003018">
    <property type="entry name" value="GAF"/>
</dbReference>
<evidence type="ECO:0000256" key="1">
    <source>
        <dbReference type="ARBA" id="ARBA00000085"/>
    </source>
</evidence>
<feature type="modified residue" description="4-aspartylphosphate" evidence="6">
    <location>
        <position position="671"/>
    </location>
</feature>
<dbReference type="SMART" id="SM00448">
    <property type="entry name" value="REC"/>
    <property type="match status" value="2"/>
</dbReference>
<dbReference type="InterPro" id="IPR029016">
    <property type="entry name" value="GAF-like_dom_sf"/>
</dbReference>
<dbReference type="CDD" id="cd17580">
    <property type="entry name" value="REC_2_DhkD-like"/>
    <property type="match status" value="1"/>
</dbReference>
<name>A0ABU1N8T5_9BURK</name>
<dbReference type="InterPro" id="IPR004358">
    <property type="entry name" value="Sig_transdc_His_kin-like_C"/>
</dbReference>
<feature type="modified residue" description="4-aspartylphosphate" evidence="6">
    <location>
        <position position="78"/>
    </location>
</feature>
<dbReference type="Proteomes" id="UP001184230">
    <property type="component" value="Unassembled WGS sequence"/>
</dbReference>
<dbReference type="EC" id="2.7.13.3" evidence="2"/>
<keyword evidence="5 11" id="KW-0418">Kinase</keyword>
<keyword evidence="7" id="KW-0175">Coiled coil</keyword>
<evidence type="ECO:0000313" key="12">
    <source>
        <dbReference type="Proteomes" id="UP001184230"/>
    </source>
</evidence>
<dbReference type="SMART" id="SM00388">
    <property type="entry name" value="HisKA"/>
    <property type="match status" value="1"/>
</dbReference>
<dbReference type="PANTHER" id="PTHR43547:SF2">
    <property type="entry name" value="HYBRID SIGNAL TRANSDUCTION HISTIDINE KINASE C"/>
    <property type="match status" value="1"/>
</dbReference>
<dbReference type="InterPro" id="IPR001789">
    <property type="entry name" value="Sig_transdc_resp-reg_receiver"/>
</dbReference>
<evidence type="ECO:0000256" key="5">
    <source>
        <dbReference type="ARBA" id="ARBA00022777"/>
    </source>
</evidence>
<dbReference type="Gene3D" id="3.30.565.10">
    <property type="entry name" value="Histidine kinase-like ATPase, C-terminal domain"/>
    <property type="match status" value="1"/>
</dbReference>
<dbReference type="InterPro" id="IPR003661">
    <property type="entry name" value="HisK_dim/P_dom"/>
</dbReference>
<feature type="region of interest" description="Disordered" evidence="8">
    <location>
        <begin position="1"/>
        <end position="23"/>
    </location>
</feature>
<feature type="domain" description="Response regulatory" evidence="10">
    <location>
        <begin position="29"/>
        <end position="145"/>
    </location>
</feature>
<evidence type="ECO:0000256" key="3">
    <source>
        <dbReference type="ARBA" id="ARBA00022553"/>
    </source>
</evidence>
<sequence>MAVQVDDLPLPPDEPEPDPDGAADAEKADILVVDDLPEKLLVFRTVLEELGQNLVLVRSGADALREILQREFAVILLDVNMPGIDGFETATLIRQHRRCRHTPIIFITSYADEMQTARGYSLGAVDYILSPVVPEILRSKVAVFVALYQMRRQVRRQADARAAVMAAQAARRVAEANDRRSAFLAHASRMLSGSLQITVAMNALAGLLVPELATLAVVLLCDADLGAGEMLAASGQAGGAALQLSTGREARLHEQVRGALHDAAHTRQPVRLDPEALAVLTPAAFGLSAAGETFPPLRRAQAVPLVFGERVLGAVLIACSDVGESGAADAGLLEELAARAATAFENARLYLVLQREMLERQAAQEELQRTNRRKDEFLAMMSHELRNPLAPIQTAVQVIRRVAAPHPKVAWALDIAERQLKQLTRLIEELLDVARISQGKIVLKHETLDLNAVIAQSVETVQPFVDGRRQALKVVVPQQPAWLLGDVARLTQVIANLLHNAAKYSPEGTGIELLCWLEEDEAVLSVRDHGIGIDAALLPRIFDLFEQGERGLDRAQGGLGVGLTLARRLTEMHGGRIEAFSEGPDRGSEFRLRLPRVGRVAPATGQALPQETAMAPWREALRILVVDDNHDAATGIAAMLELEGHAVCTAHDGEQALSAATTHRAVVVVLDIGLPLLDGYEVARRMRAQPLLAGALLIALTGYGQSEDRQAAMEAGFDHHFVKPADPQLLLACIRQWSRQQAPGGAGERRPTVNAS</sequence>
<feature type="domain" description="Response regulatory" evidence="10">
    <location>
        <begin position="622"/>
        <end position="738"/>
    </location>
</feature>
<dbReference type="SUPFAM" id="SSF55874">
    <property type="entry name" value="ATPase domain of HSP90 chaperone/DNA topoisomerase II/histidine kinase"/>
    <property type="match status" value="1"/>
</dbReference>
<evidence type="ECO:0000256" key="4">
    <source>
        <dbReference type="ARBA" id="ARBA00022679"/>
    </source>
</evidence>
<dbReference type="InterPro" id="IPR011006">
    <property type="entry name" value="CheY-like_superfamily"/>
</dbReference>
<keyword evidence="3 6" id="KW-0597">Phosphoprotein</keyword>
<dbReference type="SUPFAM" id="SSF55781">
    <property type="entry name" value="GAF domain-like"/>
    <property type="match status" value="1"/>
</dbReference>
<protein>
    <recommendedName>
        <fullName evidence="2">histidine kinase</fullName>
        <ecNumber evidence="2">2.7.13.3</ecNumber>
    </recommendedName>
</protein>
<feature type="domain" description="Histidine kinase" evidence="9">
    <location>
        <begin position="380"/>
        <end position="598"/>
    </location>
</feature>
<gene>
    <name evidence="11" type="ORF">J2739_000609</name>
</gene>
<evidence type="ECO:0000256" key="7">
    <source>
        <dbReference type="SAM" id="Coils"/>
    </source>
</evidence>
<evidence type="ECO:0000256" key="8">
    <source>
        <dbReference type="SAM" id="MobiDB-lite"/>
    </source>
</evidence>
<evidence type="ECO:0000259" key="9">
    <source>
        <dbReference type="PROSITE" id="PS50109"/>
    </source>
</evidence>
<dbReference type="Gene3D" id="1.10.287.130">
    <property type="match status" value="1"/>
</dbReference>
<organism evidence="11 12">
    <name type="scientific">Variovorax soli</name>
    <dbReference type="NCBI Taxonomy" id="376815"/>
    <lineage>
        <taxon>Bacteria</taxon>
        <taxon>Pseudomonadati</taxon>
        <taxon>Pseudomonadota</taxon>
        <taxon>Betaproteobacteria</taxon>
        <taxon>Burkholderiales</taxon>
        <taxon>Comamonadaceae</taxon>
        <taxon>Variovorax</taxon>
    </lineage>
</organism>